<dbReference type="PANTHER" id="PTHR37816">
    <property type="entry name" value="YALI0E33011P"/>
    <property type="match status" value="1"/>
</dbReference>
<dbReference type="AlphaFoldDB" id="A0A554JA41"/>
<protein>
    <submittedName>
        <fullName evidence="1">Topology modulation protein</fullName>
    </submittedName>
</protein>
<gene>
    <name evidence="1" type="ORF">CEO22_583</name>
</gene>
<sequence>MIEKLSAIFMNKHKAYRVCIIGNSGSGKSTLAKVLGRQLDVPVFHLDRELLHGQFVAYTKKEQLIRHAALIAQENWIIDGDYKSFLSQRLERATAVIFLDVSRFITVPRLIARFFKDSLLTKSVPADARNRASVFVLKRTIGYNRQKKLQYLRELCLDHPHAQLIILKPGTIGSWLENILLKLKKANPVD</sequence>
<dbReference type="PANTHER" id="PTHR37816:SF3">
    <property type="entry name" value="MODULATES DNA TOPOLOGY"/>
    <property type="match status" value="1"/>
</dbReference>
<dbReference type="EMBL" id="VMFD01000060">
    <property type="protein sequence ID" value="TSC65186.1"/>
    <property type="molecule type" value="Genomic_DNA"/>
</dbReference>
<dbReference type="Gene3D" id="3.40.50.300">
    <property type="entry name" value="P-loop containing nucleotide triphosphate hydrolases"/>
    <property type="match status" value="1"/>
</dbReference>
<comment type="caution">
    <text evidence="1">The sequence shown here is derived from an EMBL/GenBank/DDBJ whole genome shotgun (WGS) entry which is preliminary data.</text>
</comment>
<evidence type="ECO:0000313" key="2">
    <source>
        <dbReference type="Proteomes" id="UP000316253"/>
    </source>
</evidence>
<dbReference type="InterPro" id="IPR027417">
    <property type="entry name" value="P-loop_NTPase"/>
</dbReference>
<dbReference type="SUPFAM" id="SSF52540">
    <property type="entry name" value="P-loop containing nucleoside triphosphate hydrolases"/>
    <property type="match status" value="1"/>
</dbReference>
<organism evidence="1 2">
    <name type="scientific">Candidatus Berkelbacteria bacterium Gr01-1014_85</name>
    <dbReference type="NCBI Taxonomy" id="2017150"/>
    <lineage>
        <taxon>Bacteria</taxon>
        <taxon>Candidatus Berkelbacteria</taxon>
    </lineage>
</organism>
<dbReference type="Proteomes" id="UP000316253">
    <property type="component" value="Unassembled WGS sequence"/>
</dbReference>
<evidence type="ECO:0000313" key="1">
    <source>
        <dbReference type="EMBL" id="TSC65186.1"/>
    </source>
</evidence>
<proteinExistence type="predicted"/>
<dbReference type="InterPro" id="IPR052922">
    <property type="entry name" value="Cytidylate_Kinase-2"/>
</dbReference>
<reference evidence="1 2" key="1">
    <citation type="submission" date="2017-08" db="EMBL/GenBank/DDBJ databases">
        <title>Mechanisms for carbon and nitrogen cycling indicate functional differentiation within the Candidate Phyla Radiation.</title>
        <authorList>
            <person name="Danczak R.E."/>
            <person name="Johnston M.D."/>
            <person name="Kenah C."/>
            <person name="Slattery M."/>
            <person name="Wrighton K.C."/>
            <person name="Wilkins M.J."/>
        </authorList>
    </citation>
    <scope>NUCLEOTIDE SEQUENCE [LARGE SCALE GENOMIC DNA]</scope>
    <source>
        <strain evidence="1">Gr01-1014_85</strain>
    </source>
</reference>
<accession>A0A554JA41</accession>
<name>A0A554JA41_9BACT</name>